<reference evidence="2 3" key="1">
    <citation type="journal article" date="2019" name="Environ. Microbiol.">
        <title>Species interactions and distinct microbial communities in high Arctic permafrost affected cryosols are associated with the CH4 and CO2 gas fluxes.</title>
        <authorList>
            <person name="Altshuler I."/>
            <person name="Hamel J."/>
            <person name="Turney S."/>
            <person name="Magnuson E."/>
            <person name="Levesque R."/>
            <person name="Greer C."/>
            <person name="Whyte L.G."/>
        </authorList>
    </citation>
    <scope>NUCLEOTIDE SEQUENCE [LARGE SCALE GENOMIC DNA]</scope>
    <source>
        <strain evidence="2 3">S9.3B</strain>
    </source>
</reference>
<dbReference type="PIRSF" id="PIRSF017082">
    <property type="entry name" value="YflP"/>
    <property type="match status" value="1"/>
</dbReference>
<accession>A0A502G7X9</accession>
<dbReference type="InterPro" id="IPR005064">
    <property type="entry name" value="BUG"/>
</dbReference>
<dbReference type="CDD" id="cd07012">
    <property type="entry name" value="PBP2_Bug_TTT"/>
    <property type="match status" value="1"/>
</dbReference>
<dbReference type="EMBL" id="RCZP01000007">
    <property type="protein sequence ID" value="TPG57722.1"/>
    <property type="molecule type" value="Genomic_DNA"/>
</dbReference>
<proteinExistence type="inferred from homology"/>
<evidence type="ECO:0000313" key="3">
    <source>
        <dbReference type="Proteomes" id="UP000317078"/>
    </source>
</evidence>
<comment type="similarity">
    <text evidence="1">Belongs to the UPF0065 (bug) family.</text>
</comment>
<keyword evidence="3" id="KW-1185">Reference proteome</keyword>
<dbReference type="Gene3D" id="3.40.190.10">
    <property type="entry name" value="Periplasmic binding protein-like II"/>
    <property type="match status" value="1"/>
</dbReference>
<dbReference type="AlphaFoldDB" id="A0A502G7X9"/>
<organism evidence="2 3">
    <name type="scientific">Muricoccus nepalensis</name>
    <dbReference type="NCBI Taxonomy" id="1854500"/>
    <lineage>
        <taxon>Bacteria</taxon>
        <taxon>Pseudomonadati</taxon>
        <taxon>Pseudomonadota</taxon>
        <taxon>Alphaproteobacteria</taxon>
        <taxon>Acetobacterales</taxon>
        <taxon>Roseomonadaceae</taxon>
        <taxon>Muricoccus</taxon>
    </lineage>
</organism>
<dbReference type="RefSeq" id="WP_140882642.1">
    <property type="nucleotide sequence ID" value="NZ_RCZP01000007.1"/>
</dbReference>
<gene>
    <name evidence="2" type="ORF">EAH89_09840</name>
</gene>
<protein>
    <submittedName>
        <fullName evidence="2">Tripartite tricarboxylate transporter substrate binding protein</fullName>
    </submittedName>
</protein>
<dbReference type="InterPro" id="IPR042100">
    <property type="entry name" value="Bug_dom1"/>
</dbReference>
<dbReference type="PANTHER" id="PTHR42928">
    <property type="entry name" value="TRICARBOXYLATE-BINDING PROTEIN"/>
    <property type="match status" value="1"/>
</dbReference>
<comment type="caution">
    <text evidence="2">The sequence shown here is derived from an EMBL/GenBank/DDBJ whole genome shotgun (WGS) entry which is preliminary data.</text>
</comment>
<name>A0A502G7X9_9PROT</name>
<evidence type="ECO:0000256" key="1">
    <source>
        <dbReference type="ARBA" id="ARBA00006987"/>
    </source>
</evidence>
<dbReference type="PANTHER" id="PTHR42928:SF5">
    <property type="entry name" value="BLR1237 PROTEIN"/>
    <property type="match status" value="1"/>
</dbReference>
<dbReference type="OrthoDB" id="7250553at2"/>
<dbReference type="Pfam" id="PF03401">
    <property type="entry name" value="TctC"/>
    <property type="match status" value="1"/>
</dbReference>
<dbReference type="Proteomes" id="UP000317078">
    <property type="component" value="Unassembled WGS sequence"/>
</dbReference>
<dbReference type="Gene3D" id="3.40.190.150">
    <property type="entry name" value="Bordetella uptake gene, domain 1"/>
    <property type="match status" value="1"/>
</dbReference>
<sequence length="324" mass="34046">MRRRAFGAVLGAAGLPALVPQRGQAQAGWPAQPVRIIVPFPAGGTADSVPRLVAEGLRAMWRQPVVIENRPGAAGNIGTAHLANAEPDGTTLLASPPPPLAINQHLYARLPFDPARLRAITIMGTSPNVVEVSNRMEVRSLAELIALARAKPGGINAANQGLGTTSHLTAAMFEAAAGVRFNHVPYSGTAPALNDLVAGHVDLLFDNLSSSLSFHLAGSTRILALCQAERAPQLPDVPTVAEAGLPGFSAIAWYALMAPAGTPDAVIERVNRDAVSVIRQPEVERRFVEQAVKPVANAPDEAAAFIAAESRLWGEAVRRTGLRL</sequence>
<dbReference type="SUPFAM" id="SSF53850">
    <property type="entry name" value="Periplasmic binding protein-like II"/>
    <property type="match status" value="1"/>
</dbReference>
<evidence type="ECO:0000313" key="2">
    <source>
        <dbReference type="EMBL" id="TPG57722.1"/>
    </source>
</evidence>